<keyword evidence="14" id="KW-1185">Reference proteome</keyword>
<dbReference type="NCBIfam" id="TIGR01088">
    <property type="entry name" value="aroQ"/>
    <property type="match status" value="1"/>
</dbReference>
<reference evidence="13" key="1">
    <citation type="submission" date="2020-11" db="EMBL/GenBank/DDBJ databases">
        <title>Sequencing the genomes of 1000 actinobacteria strains.</title>
        <authorList>
            <person name="Klenk H.-P."/>
        </authorList>
    </citation>
    <scope>NUCLEOTIDE SEQUENCE</scope>
    <source>
        <strain evidence="13">DSM 45632</strain>
    </source>
</reference>
<dbReference type="NCBIfam" id="NF003807">
    <property type="entry name" value="PRK05395.1-4"/>
    <property type="match status" value="1"/>
</dbReference>
<feature type="binding site" evidence="8 10">
    <location>
        <position position="73"/>
    </location>
    <ligand>
        <name>substrate</name>
    </ligand>
</feature>
<dbReference type="EC" id="4.2.1.10" evidence="5 8"/>
<comment type="pathway">
    <text evidence="2 8">Metabolic intermediate biosynthesis; chorismate biosynthesis; chorismate from D-erythrose 4-phosphate and phosphoenolpyruvate: step 3/7.</text>
</comment>
<dbReference type="HAMAP" id="MF_00169">
    <property type="entry name" value="AroQ"/>
    <property type="match status" value="1"/>
</dbReference>
<dbReference type="EMBL" id="JADOUE010000001">
    <property type="protein sequence ID" value="MBG6121695.1"/>
    <property type="molecule type" value="Genomic_DNA"/>
</dbReference>
<proteinExistence type="inferred from homology"/>
<feature type="binding site" evidence="8 10">
    <location>
        <position position="86"/>
    </location>
    <ligand>
        <name>substrate</name>
    </ligand>
</feature>
<organism evidence="13 14">
    <name type="scientific">Corynebacterium aquatimens</name>
    <dbReference type="NCBI Taxonomy" id="1190508"/>
    <lineage>
        <taxon>Bacteria</taxon>
        <taxon>Bacillati</taxon>
        <taxon>Actinomycetota</taxon>
        <taxon>Actinomycetes</taxon>
        <taxon>Mycobacteriales</taxon>
        <taxon>Corynebacteriaceae</taxon>
        <taxon>Corynebacterium</taxon>
    </lineage>
</organism>
<dbReference type="CDD" id="cd00466">
    <property type="entry name" value="DHQase_II"/>
    <property type="match status" value="1"/>
</dbReference>
<accession>A0A931GTC1</accession>
<dbReference type="PIRSF" id="PIRSF001399">
    <property type="entry name" value="DHquinase_II"/>
    <property type="match status" value="1"/>
</dbReference>
<feature type="binding site" evidence="8 10">
    <location>
        <position position="79"/>
    </location>
    <ligand>
        <name>substrate</name>
    </ligand>
</feature>
<dbReference type="GO" id="GO:0019631">
    <property type="term" value="P:quinate catabolic process"/>
    <property type="evidence" value="ECO:0007669"/>
    <property type="project" value="TreeGrafter"/>
</dbReference>
<dbReference type="PANTHER" id="PTHR21272">
    <property type="entry name" value="CATABOLIC 3-DEHYDROQUINASE"/>
    <property type="match status" value="1"/>
</dbReference>
<evidence type="ECO:0000256" key="12">
    <source>
        <dbReference type="SAM" id="MobiDB-lite"/>
    </source>
</evidence>
<keyword evidence="8" id="KW-0028">Amino-acid biosynthesis</keyword>
<feature type="binding site" evidence="8 10">
    <location>
        <begin position="105"/>
        <end position="106"/>
    </location>
    <ligand>
        <name>substrate</name>
    </ligand>
</feature>
<keyword evidence="6 8" id="KW-0057">Aromatic amino acid biosynthesis</keyword>
<dbReference type="PROSITE" id="PS01029">
    <property type="entry name" value="DEHYDROQUINASE_II"/>
    <property type="match status" value="1"/>
</dbReference>
<comment type="function">
    <text evidence="8">Catalyzes a trans-dehydration via an enolate intermediate.</text>
</comment>
<comment type="caution">
    <text evidence="13">The sequence shown here is derived from an EMBL/GenBank/DDBJ whole genome shotgun (WGS) entry which is preliminary data.</text>
</comment>
<feature type="active site" description="Proton donor" evidence="8 9">
    <location>
        <position position="104"/>
    </location>
</feature>
<protein>
    <recommendedName>
        <fullName evidence="5 8">3-dehydroquinate dehydratase</fullName>
        <shortName evidence="8">3-dehydroquinase</shortName>
        <ecNumber evidence="5 8">4.2.1.10</ecNumber>
    </recommendedName>
    <alternativeName>
        <fullName evidence="8">Type II DHQase</fullName>
    </alternativeName>
</protein>
<feature type="binding site" evidence="8 10">
    <location>
        <position position="115"/>
    </location>
    <ligand>
        <name>substrate</name>
    </ligand>
</feature>
<evidence type="ECO:0000256" key="2">
    <source>
        <dbReference type="ARBA" id="ARBA00004902"/>
    </source>
</evidence>
<evidence type="ECO:0000256" key="3">
    <source>
        <dbReference type="ARBA" id="ARBA00011037"/>
    </source>
</evidence>
<dbReference type="PANTHER" id="PTHR21272:SF3">
    <property type="entry name" value="CATABOLIC 3-DEHYDROQUINASE"/>
    <property type="match status" value="1"/>
</dbReference>
<dbReference type="NCBIfam" id="NF003805">
    <property type="entry name" value="PRK05395.1-2"/>
    <property type="match status" value="1"/>
</dbReference>
<dbReference type="Gene3D" id="3.40.50.9100">
    <property type="entry name" value="Dehydroquinase, class II"/>
    <property type="match status" value="1"/>
</dbReference>
<keyword evidence="7 8" id="KW-0456">Lyase</keyword>
<evidence type="ECO:0000256" key="8">
    <source>
        <dbReference type="HAMAP-Rule" id="MF_00169"/>
    </source>
</evidence>
<evidence type="ECO:0000256" key="5">
    <source>
        <dbReference type="ARBA" id="ARBA00012060"/>
    </source>
</evidence>
<dbReference type="Pfam" id="PF01220">
    <property type="entry name" value="DHquinase_II"/>
    <property type="match status" value="1"/>
</dbReference>
<dbReference type="GO" id="GO:0003855">
    <property type="term" value="F:3-dehydroquinate dehydratase activity"/>
    <property type="evidence" value="ECO:0007669"/>
    <property type="project" value="UniProtKB-UniRule"/>
</dbReference>
<evidence type="ECO:0000256" key="6">
    <source>
        <dbReference type="ARBA" id="ARBA00023141"/>
    </source>
</evidence>
<dbReference type="GO" id="GO:0008652">
    <property type="term" value="P:amino acid biosynthetic process"/>
    <property type="evidence" value="ECO:0007669"/>
    <property type="project" value="UniProtKB-KW"/>
</dbReference>
<dbReference type="GO" id="GO:0009073">
    <property type="term" value="P:aromatic amino acid family biosynthetic process"/>
    <property type="evidence" value="ECO:0007669"/>
    <property type="project" value="UniProtKB-KW"/>
</dbReference>
<dbReference type="InterPro" id="IPR036441">
    <property type="entry name" value="DHquinase_II_sf"/>
</dbReference>
<feature type="region of interest" description="Disordered" evidence="12">
    <location>
        <begin position="152"/>
        <end position="177"/>
    </location>
</feature>
<dbReference type="AlphaFoldDB" id="A0A931GTC1"/>
<evidence type="ECO:0000256" key="4">
    <source>
        <dbReference type="ARBA" id="ARBA00011193"/>
    </source>
</evidence>
<name>A0A931GTC1_9CORY</name>
<dbReference type="SUPFAM" id="SSF52304">
    <property type="entry name" value="Type II 3-dehydroquinate dehydratase"/>
    <property type="match status" value="1"/>
</dbReference>
<evidence type="ECO:0000256" key="10">
    <source>
        <dbReference type="PIRSR" id="PIRSR001399-2"/>
    </source>
</evidence>
<comment type="subunit">
    <text evidence="4 8">Homododecamer.</text>
</comment>
<comment type="similarity">
    <text evidence="3 8">Belongs to the type-II 3-dehydroquinase family.</text>
</comment>
<feature type="site" description="Transition state stabilizer" evidence="8 11">
    <location>
        <position position="17"/>
    </location>
</feature>
<sequence>MKILVLNGPNLNRLGKREPGVYGTLTLQQLEHTLVQKGVSMGCEVECRQSNYEGELIEWVHEAADNFYPVIINPGGLTHTSVALRDALAELHDHSEHPGFVEVHISNIHARESFRHHSYLSPIANGVIAGLGWRGYLLALSYFESLPGLSDEQRKEQAPVETPDSPQPMPVIKPEIV</sequence>
<evidence type="ECO:0000256" key="11">
    <source>
        <dbReference type="PIRSR" id="PIRSR001399-3"/>
    </source>
</evidence>
<gene>
    <name evidence="8" type="primary">aroQ</name>
    <name evidence="13" type="ORF">IW254_000664</name>
</gene>
<dbReference type="InterPro" id="IPR018509">
    <property type="entry name" value="DHquinase_II_CS"/>
</dbReference>
<evidence type="ECO:0000313" key="14">
    <source>
        <dbReference type="Proteomes" id="UP000658613"/>
    </source>
</evidence>
<comment type="catalytic activity">
    <reaction evidence="1 8">
        <text>3-dehydroquinate = 3-dehydroshikimate + H2O</text>
        <dbReference type="Rhea" id="RHEA:21096"/>
        <dbReference type="ChEBI" id="CHEBI:15377"/>
        <dbReference type="ChEBI" id="CHEBI:16630"/>
        <dbReference type="ChEBI" id="CHEBI:32364"/>
        <dbReference type="EC" id="4.2.1.10"/>
    </reaction>
</comment>
<feature type="active site" description="Proton acceptor" evidence="8 9">
    <location>
        <position position="22"/>
    </location>
</feature>
<dbReference type="InterPro" id="IPR001874">
    <property type="entry name" value="DHquinase_II"/>
</dbReference>
<evidence type="ECO:0000313" key="13">
    <source>
        <dbReference type="EMBL" id="MBG6121695.1"/>
    </source>
</evidence>
<evidence type="ECO:0000256" key="9">
    <source>
        <dbReference type="PIRSR" id="PIRSR001399-1"/>
    </source>
</evidence>
<dbReference type="Proteomes" id="UP000658613">
    <property type="component" value="Unassembled WGS sequence"/>
</dbReference>
<evidence type="ECO:0000256" key="7">
    <source>
        <dbReference type="ARBA" id="ARBA00023239"/>
    </source>
</evidence>
<evidence type="ECO:0000256" key="1">
    <source>
        <dbReference type="ARBA" id="ARBA00001864"/>
    </source>
</evidence>
<dbReference type="GO" id="GO:0009423">
    <property type="term" value="P:chorismate biosynthetic process"/>
    <property type="evidence" value="ECO:0007669"/>
    <property type="project" value="UniProtKB-UniRule"/>
</dbReference>
<dbReference type="NCBIfam" id="NF003806">
    <property type="entry name" value="PRK05395.1-3"/>
    <property type="match status" value="1"/>
</dbReference>